<keyword evidence="5" id="KW-0653">Protein transport</keyword>
<dbReference type="EMBL" id="LCPV01000004">
    <property type="protein sequence ID" value="KKW07945.1"/>
    <property type="molecule type" value="Genomic_DNA"/>
</dbReference>
<protein>
    <submittedName>
        <fullName evidence="12">Stage III sporulation protein J</fullName>
    </submittedName>
</protein>
<accession>A0A0G1VNR3</accession>
<dbReference type="GO" id="GO:0015031">
    <property type="term" value="P:protein transport"/>
    <property type="evidence" value="ECO:0007669"/>
    <property type="project" value="UniProtKB-KW"/>
</dbReference>
<comment type="subcellular location">
    <subcellularLocation>
        <location evidence="1">Cell membrane</location>
        <topology evidence="1">Multi-pass membrane protein</topology>
    </subcellularLocation>
    <subcellularLocation>
        <location evidence="9">Membrane</location>
        <topology evidence="9">Multi-pass membrane protein</topology>
    </subcellularLocation>
</comment>
<evidence type="ECO:0000313" key="13">
    <source>
        <dbReference type="Proteomes" id="UP000034589"/>
    </source>
</evidence>
<feature type="transmembrane region" description="Helical" evidence="10">
    <location>
        <begin position="200"/>
        <end position="221"/>
    </location>
</feature>
<dbReference type="NCBIfam" id="TIGR03592">
    <property type="entry name" value="yidC_oxa1_cterm"/>
    <property type="match status" value="1"/>
</dbReference>
<evidence type="ECO:0000256" key="4">
    <source>
        <dbReference type="ARBA" id="ARBA00022692"/>
    </source>
</evidence>
<dbReference type="GO" id="GO:0051205">
    <property type="term" value="P:protein insertion into membrane"/>
    <property type="evidence" value="ECO:0007669"/>
    <property type="project" value="TreeGrafter"/>
</dbReference>
<evidence type="ECO:0000256" key="3">
    <source>
        <dbReference type="ARBA" id="ARBA00022475"/>
    </source>
</evidence>
<organism evidence="12 13">
    <name type="scientific">Candidatus Kaiserbacteria bacterium GW2011_GWC2_49_12</name>
    <dbReference type="NCBI Taxonomy" id="1618675"/>
    <lineage>
        <taxon>Bacteria</taxon>
        <taxon>Candidatus Kaiseribacteriota</taxon>
    </lineage>
</organism>
<dbReference type="GO" id="GO:0032977">
    <property type="term" value="F:membrane insertase activity"/>
    <property type="evidence" value="ECO:0007669"/>
    <property type="project" value="InterPro"/>
</dbReference>
<evidence type="ECO:0000256" key="10">
    <source>
        <dbReference type="SAM" id="Phobius"/>
    </source>
</evidence>
<gene>
    <name evidence="12" type="ORF">UY39_C0004G0009</name>
</gene>
<comment type="similarity">
    <text evidence="9">Belongs to the OXA1/ALB3/YidC family.</text>
</comment>
<evidence type="ECO:0000256" key="6">
    <source>
        <dbReference type="ARBA" id="ARBA00022989"/>
    </source>
</evidence>
<feature type="transmembrane region" description="Helical" evidence="10">
    <location>
        <begin position="141"/>
        <end position="167"/>
    </location>
</feature>
<keyword evidence="2" id="KW-0813">Transport</keyword>
<dbReference type="PANTHER" id="PTHR12428">
    <property type="entry name" value="OXA1"/>
    <property type="match status" value="1"/>
</dbReference>
<evidence type="ECO:0000256" key="8">
    <source>
        <dbReference type="ARBA" id="ARBA00023186"/>
    </source>
</evidence>
<evidence type="ECO:0000259" key="11">
    <source>
        <dbReference type="Pfam" id="PF02096"/>
    </source>
</evidence>
<evidence type="ECO:0000313" key="12">
    <source>
        <dbReference type="EMBL" id="KKW07945.1"/>
    </source>
</evidence>
<dbReference type="Proteomes" id="UP000034589">
    <property type="component" value="Unassembled WGS sequence"/>
</dbReference>
<evidence type="ECO:0000256" key="2">
    <source>
        <dbReference type="ARBA" id="ARBA00022448"/>
    </source>
</evidence>
<proteinExistence type="inferred from homology"/>
<keyword evidence="6 10" id="KW-1133">Transmembrane helix</keyword>
<feature type="domain" description="Membrane insertase YidC/Oxa/ALB C-terminal" evidence="11">
    <location>
        <begin position="31"/>
        <end position="235"/>
    </location>
</feature>
<evidence type="ECO:0000256" key="7">
    <source>
        <dbReference type="ARBA" id="ARBA00023136"/>
    </source>
</evidence>
<comment type="caution">
    <text evidence="12">The sequence shown here is derived from an EMBL/GenBank/DDBJ whole genome shotgun (WGS) entry which is preliminary data.</text>
</comment>
<name>A0A0G1VNR3_9BACT</name>
<keyword evidence="4 9" id="KW-0812">Transmembrane</keyword>
<keyword evidence="3" id="KW-1003">Cell membrane</keyword>
<dbReference type="InterPro" id="IPR047196">
    <property type="entry name" value="YidC_ALB_C"/>
</dbReference>
<keyword evidence="8" id="KW-0143">Chaperone</keyword>
<dbReference type="PANTHER" id="PTHR12428:SF65">
    <property type="entry name" value="CYTOCHROME C OXIDASE ASSEMBLY PROTEIN COX18, MITOCHONDRIAL"/>
    <property type="match status" value="1"/>
</dbReference>
<keyword evidence="7 10" id="KW-0472">Membrane</keyword>
<dbReference type="GO" id="GO:0005886">
    <property type="term" value="C:plasma membrane"/>
    <property type="evidence" value="ECO:0007669"/>
    <property type="project" value="UniProtKB-SubCell"/>
</dbReference>
<evidence type="ECO:0000256" key="1">
    <source>
        <dbReference type="ARBA" id="ARBA00004651"/>
    </source>
</evidence>
<dbReference type="InterPro" id="IPR001708">
    <property type="entry name" value="YidC/ALB3/OXA1/COX18"/>
</dbReference>
<dbReference type="Pfam" id="PF02096">
    <property type="entry name" value="60KD_IMP"/>
    <property type="match status" value="1"/>
</dbReference>
<dbReference type="CDD" id="cd20070">
    <property type="entry name" value="5TM_YidC_Alb3"/>
    <property type="match status" value="1"/>
</dbReference>
<sequence length="239" mass="26793">MISVIFNTLVHDPLYNGLIFLVDVLPSHDVGIAVVLLTIIVRIIIFPLSKSAVETQRKMKDIAPDVEKLKEKYKDKREEQGRAILTLYREKGIRPLANLGLLFAQLPILIGLYWVFAWGGLPDVDPTILYSFVNVPGTVDMLFLGSIAMDGHSVILALLVSASQFVYMRLSMGPRQKATQPTGTSFSADMARSLDLQMRYFLPLMIGGISYYIVAAAPLYWTVSNLFMIGQELFMGRRF</sequence>
<feature type="transmembrane region" description="Helical" evidence="10">
    <location>
        <begin position="30"/>
        <end position="49"/>
    </location>
</feature>
<reference evidence="12 13" key="1">
    <citation type="journal article" date="2015" name="Nature">
        <title>rRNA introns, odd ribosomes, and small enigmatic genomes across a large radiation of phyla.</title>
        <authorList>
            <person name="Brown C.T."/>
            <person name="Hug L.A."/>
            <person name="Thomas B.C."/>
            <person name="Sharon I."/>
            <person name="Castelle C.J."/>
            <person name="Singh A."/>
            <person name="Wilkins M.J."/>
            <person name="Williams K.H."/>
            <person name="Banfield J.F."/>
        </authorList>
    </citation>
    <scope>NUCLEOTIDE SEQUENCE [LARGE SCALE GENOMIC DNA]</scope>
</reference>
<dbReference type="AlphaFoldDB" id="A0A0G1VNR3"/>
<dbReference type="InterPro" id="IPR028055">
    <property type="entry name" value="YidC/Oxa/ALB_C"/>
</dbReference>
<evidence type="ECO:0000256" key="9">
    <source>
        <dbReference type="RuleBase" id="RU003945"/>
    </source>
</evidence>
<evidence type="ECO:0000256" key="5">
    <source>
        <dbReference type="ARBA" id="ARBA00022927"/>
    </source>
</evidence>
<feature type="transmembrane region" description="Helical" evidence="10">
    <location>
        <begin position="99"/>
        <end position="121"/>
    </location>
</feature>